<protein>
    <submittedName>
        <fullName evidence="2">Uncharacterized protein</fullName>
    </submittedName>
</protein>
<dbReference type="AlphaFoldDB" id="A0A511DD49"/>
<comment type="caution">
    <text evidence="2">The sequence shown here is derived from an EMBL/GenBank/DDBJ whole genome shotgun (WGS) entry which is preliminary data.</text>
</comment>
<keyword evidence="3" id="KW-1185">Reference proteome</keyword>
<organism evidence="2 3">
    <name type="scientific">Pseudonocardia sulfidoxydans NBRC 16205</name>
    <dbReference type="NCBI Taxonomy" id="1223511"/>
    <lineage>
        <taxon>Bacteria</taxon>
        <taxon>Bacillati</taxon>
        <taxon>Actinomycetota</taxon>
        <taxon>Actinomycetes</taxon>
        <taxon>Pseudonocardiales</taxon>
        <taxon>Pseudonocardiaceae</taxon>
        <taxon>Pseudonocardia</taxon>
    </lineage>
</organism>
<evidence type="ECO:0000313" key="2">
    <source>
        <dbReference type="EMBL" id="GEL22730.1"/>
    </source>
</evidence>
<evidence type="ECO:0000256" key="1">
    <source>
        <dbReference type="SAM" id="MobiDB-lite"/>
    </source>
</evidence>
<gene>
    <name evidence="2" type="ORF">PSU4_16840</name>
</gene>
<dbReference type="Proteomes" id="UP000321685">
    <property type="component" value="Unassembled WGS sequence"/>
</dbReference>
<feature type="region of interest" description="Disordered" evidence="1">
    <location>
        <begin position="1"/>
        <end position="43"/>
    </location>
</feature>
<reference evidence="2 3" key="1">
    <citation type="submission" date="2019-07" db="EMBL/GenBank/DDBJ databases">
        <title>Whole genome shotgun sequence of Pseudonocardia sulfidoxydans NBRC 16205.</title>
        <authorList>
            <person name="Hosoyama A."/>
            <person name="Uohara A."/>
            <person name="Ohji S."/>
            <person name="Ichikawa N."/>
        </authorList>
    </citation>
    <scope>NUCLEOTIDE SEQUENCE [LARGE SCALE GENOMIC DNA]</scope>
    <source>
        <strain evidence="2 3">NBRC 16205</strain>
    </source>
</reference>
<proteinExistence type="predicted"/>
<evidence type="ECO:0000313" key="3">
    <source>
        <dbReference type="Proteomes" id="UP000321685"/>
    </source>
</evidence>
<accession>A0A511DD49</accession>
<sequence>MVHAGGHAGVDRGSWREGTNRPTDGPVDRAIRDTTSAPRNQRPIWAFPSVDALGAGSRFVSGSGAAATTRR</sequence>
<name>A0A511DD49_9PSEU</name>
<dbReference type="EMBL" id="BJVJ01000011">
    <property type="protein sequence ID" value="GEL22730.1"/>
    <property type="molecule type" value="Genomic_DNA"/>
</dbReference>
<feature type="compositionally biased region" description="Basic and acidic residues" evidence="1">
    <location>
        <begin position="9"/>
        <end position="19"/>
    </location>
</feature>